<keyword evidence="9" id="KW-0238">DNA-binding</keyword>
<dbReference type="eggNOG" id="KOG1721">
    <property type="taxonomic scope" value="Eukaryota"/>
</dbReference>
<dbReference type="InterPro" id="IPR036236">
    <property type="entry name" value="Znf_C2H2_sf"/>
</dbReference>
<feature type="region of interest" description="Disordered" evidence="13">
    <location>
        <begin position="290"/>
        <end position="312"/>
    </location>
</feature>
<evidence type="ECO:0000256" key="9">
    <source>
        <dbReference type="ARBA" id="ARBA00023125"/>
    </source>
</evidence>
<dbReference type="FunFam" id="3.30.160.60:FF:000295">
    <property type="entry name" value="zinc finger protein 19"/>
    <property type="match status" value="1"/>
</dbReference>
<dbReference type="GO" id="GO:0006357">
    <property type="term" value="P:regulation of transcription by RNA polymerase II"/>
    <property type="evidence" value="ECO:0000318"/>
    <property type="project" value="GO_Central"/>
</dbReference>
<protein>
    <submittedName>
        <fullName evidence="16">Uncharacterized protein</fullName>
    </submittedName>
</protein>
<evidence type="ECO:0000256" key="11">
    <source>
        <dbReference type="ARBA" id="ARBA00023242"/>
    </source>
</evidence>
<proteinExistence type="inferred from homology"/>
<feature type="compositionally biased region" description="Basic and acidic residues" evidence="13">
    <location>
        <begin position="1"/>
        <end position="20"/>
    </location>
</feature>
<dbReference type="AlphaFoldDB" id="R4GD13"/>
<dbReference type="SMART" id="SM00431">
    <property type="entry name" value="SCAN"/>
    <property type="match status" value="1"/>
</dbReference>
<dbReference type="Pfam" id="PF02023">
    <property type="entry name" value="SCAN"/>
    <property type="match status" value="1"/>
</dbReference>
<dbReference type="GeneTree" id="ENSGT00940000154715"/>
<evidence type="ECO:0000256" key="4">
    <source>
        <dbReference type="ARBA" id="ARBA00022723"/>
    </source>
</evidence>
<dbReference type="InterPro" id="IPR003309">
    <property type="entry name" value="SCAN_dom"/>
</dbReference>
<dbReference type="FunFam" id="3.30.160.60:FF:000016">
    <property type="entry name" value="zinc finger protein 37 homolog"/>
    <property type="match status" value="1"/>
</dbReference>
<feature type="domain" description="SCAN box" evidence="15">
    <location>
        <begin position="165"/>
        <end position="240"/>
    </location>
</feature>
<evidence type="ECO:0000313" key="17">
    <source>
        <dbReference type="Proteomes" id="UP000001646"/>
    </source>
</evidence>
<feature type="domain" description="C2H2-type" evidence="14">
    <location>
        <begin position="487"/>
        <end position="507"/>
    </location>
</feature>
<feature type="domain" description="C2H2-type" evidence="14">
    <location>
        <begin position="403"/>
        <end position="430"/>
    </location>
</feature>
<comment type="function">
    <text evidence="1">May be involved in transcriptional regulation.</text>
</comment>
<evidence type="ECO:0000256" key="12">
    <source>
        <dbReference type="PROSITE-ProRule" id="PRU00042"/>
    </source>
</evidence>
<dbReference type="Gene3D" id="3.30.160.60">
    <property type="entry name" value="Classic Zinc Finger"/>
    <property type="match status" value="5"/>
</dbReference>
<dbReference type="PANTHER" id="PTHR23226">
    <property type="entry name" value="ZINC FINGER AND SCAN DOMAIN-CONTAINING"/>
    <property type="match status" value="1"/>
</dbReference>
<name>R4GD13_ANOCA</name>
<evidence type="ECO:0000313" key="16">
    <source>
        <dbReference type="Ensembl" id="ENSACAP00000023248.1"/>
    </source>
</evidence>
<dbReference type="Gene3D" id="1.10.4020.10">
    <property type="entry name" value="DNA breaking-rejoining enzymes"/>
    <property type="match status" value="1"/>
</dbReference>
<evidence type="ECO:0000256" key="13">
    <source>
        <dbReference type="SAM" id="MobiDB-lite"/>
    </source>
</evidence>
<evidence type="ECO:0000256" key="7">
    <source>
        <dbReference type="ARBA" id="ARBA00022833"/>
    </source>
</evidence>
<dbReference type="GO" id="GO:0008270">
    <property type="term" value="F:zinc ion binding"/>
    <property type="evidence" value="ECO:0007669"/>
    <property type="project" value="UniProtKB-KW"/>
</dbReference>
<evidence type="ECO:0000256" key="3">
    <source>
        <dbReference type="ARBA" id="ARBA00006991"/>
    </source>
</evidence>
<keyword evidence="17" id="KW-1185">Reference proteome</keyword>
<evidence type="ECO:0000256" key="2">
    <source>
        <dbReference type="ARBA" id="ARBA00004123"/>
    </source>
</evidence>
<sequence length="507" mass="58661">MESRDTSFARQEKRTTREEQNIAGSEAVKEEIRVPNDLPMESIRDFWERAVPEDLTREPRKGLQQRWESQLQEFLKALESPHAEGRSPQLLGPRPRNHARPIMTPFKGTTNSSLQLKAERVSQHMPSSSRGSLQAVAKSKAEDSKAKCLVLGQAASNLHEECRLFRRFGYQETDGPREACRHLRKLCHQWLKPESHTKEQIVELVILEQFLAVLPSEMKSWVRECSPQTCTQAVILAEDFLLRQQENQMQKDETISPFEEEEDNLMEEAALDTWKRPHFKQEDQRDIDQLADKKQYRPEKNNPGNSAEPDSRWMLSGRVEQNILPYANREEISEILYGSCLERESGKFINSQGAYEDLDESILHQAMLPSGERDNACHMCGKVFRRRSNLIAHERTHSGERWYNCSDCGKCFVSRAAFLIHQRVHTGEKPYKCSYCGKGFNTGSSLTRHKRIHTGEKPYECPACGKRFNDYSNFIVHKRIHTGEKPYECSVCGKRFSDNSNFIKHHH</sequence>
<keyword evidence="8" id="KW-0805">Transcription regulation</keyword>
<feature type="compositionally biased region" description="Basic and acidic residues" evidence="13">
    <location>
        <begin position="290"/>
        <end position="300"/>
    </location>
</feature>
<comment type="subcellular location">
    <subcellularLocation>
        <location evidence="2">Nucleus</location>
    </subcellularLocation>
</comment>
<dbReference type="GO" id="GO:0000981">
    <property type="term" value="F:DNA-binding transcription factor activity, RNA polymerase II-specific"/>
    <property type="evidence" value="ECO:0000318"/>
    <property type="project" value="GO_Central"/>
</dbReference>
<reference evidence="16" key="3">
    <citation type="submission" date="2025-09" db="UniProtKB">
        <authorList>
            <consortium name="Ensembl"/>
        </authorList>
    </citation>
    <scope>IDENTIFICATION</scope>
</reference>
<evidence type="ECO:0000259" key="15">
    <source>
        <dbReference type="PROSITE" id="PS50804"/>
    </source>
</evidence>
<evidence type="ECO:0000256" key="5">
    <source>
        <dbReference type="ARBA" id="ARBA00022737"/>
    </source>
</evidence>
<dbReference type="SUPFAM" id="SSF47353">
    <property type="entry name" value="Retrovirus capsid dimerization domain-like"/>
    <property type="match status" value="1"/>
</dbReference>
<reference evidence="16" key="2">
    <citation type="submission" date="2025-08" db="UniProtKB">
        <authorList>
            <consortium name="Ensembl"/>
        </authorList>
    </citation>
    <scope>IDENTIFICATION</scope>
</reference>
<dbReference type="FunFam" id="1.10.4020.10:FF:000001">
    <property type="entry name" value="zinc finger protein 263 isoform X1"/>
    <property type="match status" value="1"/>
</dbReference>
<dbReference type="SUPFAM" id="SSF57667">
    <property type="entry name" value="beta-beta-alpha zinc fingers"/>
    <property type="match status" value="3"/>
</dbReference>
<dbReference type="Ensembl" id="ENSACAT00000030667.2">
    <property type="protein sequence ID" value="ENSACAP00000023248.1"/>
    <property type="gene ID" value="ENSACAG00000028824.2"/>
</dbReference>
<dbReference type="PROSITE" id="PS00028">
    <property type="entry name" value="ZINC_FINGER_C2H2_1"/>
    <property type="match status" value="4"/>
</dbReference>
<dbReference type="HOGENOM" id="CLU_002678_49_3_1"/>
<dbReference type="GO" id="GO:0000978">
    <property type="term" value="F:RNA polymerase II cis-regulatory region sequence-specific DNA binding"/>
    <property type="evidence" value="ECO:0000318"/>
    <property type="project" value="GO_Central"/>
</dbReference>
<accession>R4GD13</accession>
<dbReference type="Pfam" id="PF13465">
    <property type="entry name" value="zf-H2C2_2"/>
    <property type="match status" value="1"/>
</dbReference>
<dbReference type="CDD" id="cd07936">
    <property type="entry name" value="SCAN"/>
    <property type="match status" value="1"/>
</dbReference>
<comment type="similarity">
    <text evidence="3">Belongs to the krueppel C2H2-type zinc-finger protein family.</text>
</comment>
<evidence type="ECO:0000256" key="1">
    <source>
        <dbReference type="ARBA" id="ARBA00003767"/>
    </source>
</evidence>
<keyword evidence="11" id="KW-0539">Nucleus</keyword>
<keyword evidence="4" id="KW-0479">Metal-binding</keyword>
<dbReference type="GO" id="GO:0005634">
    <property type="term" value="C:nucleus"/>
    <property type="evidence" value="ECO:0007669"/>
    <property type="project" value="UniProtKB-SubCell"/>
</dbReference>
<dbReference type="InterPro" id="IPR038269">
    <property type="entry name" value="SCAN_sf"/>
</dbReference>
<dbReference type="SMART" id="SM00355">
    <property type="entry name" value="ZnF_C2H2"/>
    <property type="match status" value="5"/>
</dbReference>
<dbReference type="InterPro" id="IPR013087">
    <property type="entry name" value="Znf_C2H2_type"/>
</dbReference>
<feature type="domain" description="C2H2-type" evidence="14">
    <location>
        <begin position="431"/>
        <end position="458"/>
    </location>
</feature>
<feature type="region of interest" description="Disordered" evidence="13">
    <location>
        <begin position="1"/>
        <end position="28"/>
    </location>
</feature>
<reference evidence="16 17" key="1">
    <citation type="submission" date="2009-12" db="EMBL/GenBank/DDBJ databases">
        <title>The Genome Sequence of Anolis carolinensis (Green Anole Lizard).</title>
        <authorList>
            <consortium name="The Genome Sequencing Platform"/>
            <person name="Di Palma F."/>
            <person name="Alfoldi J."/>
            <person name="Heiman D."/>
            <person name="Young S."/>
            <person name="Grabherr M."/>
            <person name="Johnson J."/>
            <person name="Lander E.S."/>
            <person name="Lindblad-Toh K."/>
        </authorList>
    </citation>
    <scope>NUCLEOTIDE SEQUENCE [LARGE SCALE GENOMIC DNA]</scope>
    <source>
        <strain evidence="16 17">JBL SC #1</strain>
    </source>
</reference>
<feature type="domain" description="C2H2-type" evidence="14">
    <location>
        <begin position="459"/>
        <end position="486"/>
    </location>
</feature>
<feature type="region of interest" description="Disordered" evidence="13">
    <location>
        <begin position="80"/>
        <end position="109"/>
    </location>
</feature>
<keyword evidence="7" id="KW-0862">Zinc</keyword>
<dbReference type="Proteomes" id="UP000001646">
    <property type="component" value="Chromosome 2"/>
</dbReference>
<dbReference type="Pfam" id="PF00096">
    <property type="entry name" value="zf-C2H2"/>
    <property type="match status" value="3"/>
</dbReference>
<dbReference type="PANTHER" id="PTHR23226:SF379">
    <property type="entry name" value="C2H2-TYPE DOMAIN-CONTAINING PROTEIN"/>
    <property type="match status" value="1"/>
</dbReference>
<keyword evidence="6 12" id="KW-0863">Zinc-finger</keyword>
<keyword evidence="10" id="KW-0804">Transcription</keyword>
<evidence type="ECO:0000259" key="14">
    <source>
        <dbReference type="PROSITE" id="PS50157"/>
    </source>
</evidence>
<dbReference type="PROSITE" id="PS50804">
    <property type="entry name" value="SCAN_BOX"/>
    <property type="match status" value="1"/>
</dbReference>
<dbReference type="InParanoid" id="R4GD13"/>
<evidence type="ECO:0000256" key="10">
    <source>
        <dbReference type="ARBA" id="ARBA00023163"/>
    </source>
</evidence>
<feature type="domain" description="C2H2-type" evidence="14">
    <location>
        <begin position="375"/>
        <end position="402"/>
    </location>
</feature>
<dbReference type="PROSITE" id="PS50157">
    <property type="entry name" value="ZINC_FINGER_C2H2_2"/>
    <property type="match status" value="5"/>
</dbReference>
<organism evidence="16 17">
    <name type="scientific">Anolis carolinensis</name>
    <name type="common">Green anole</name>
    <name type="synonym">American chameleon</name>
    <dbReference type="NCBI Taxonomy" id="28377"/>
    <lineage>
        <taxon>Eukaryota</taxon>
        <taxon>Metazoa</taxon>
        <taxon>Chordata</taxon>
        <taxon>Craniata</taxon>
        <taxon>Vertebrata</taxon>
        <taxon>Euteleostomi</taxon>
        <taxon>Lepidosauria</taxon>
        <taxon>Squamata</taxon>
        <taxon>Bifurcata</taxon>
        <taxon>Unidentata</taxon>
        <taxon>Episquamata</taxon>
        <taxon>Toxicofera</taxon>
        <taxon>Iguania</taxon>
        <taxon>Dactyloidae</taxon>
        <taxon>Anolis</taxon>
    </lineage>
</organism>
<dbReference type="FunFam" id="3.30.160.60:FF:001239">
    <property type="entry name" value="Zinc finger protein 615"/>
    <property type="match status" value="1"/>
</dbReference>
<dbReference type="FunFam" id="3.30.160.60:FF:000478">
    <property type="entry name" value="Zinc finger protein 133"/>
    <property type="match status" value="2"/>
</dbReference>
<keyword evidence="5" id="KW-0677">Repeat</keyword>
<evidence type="ECO:0000256" key="8">
    <source>
        <dbReference type="ARBA" id="ARBA00023015"/>
    </source>
</evidence>
<dbReference type="Bgee" id="ENSACAG00000028824">
    <property type="expression patterns" value="Expressed in ovary and 13 other cell types or tissues"/>
</dbReference>
<evidence type="ECO:0000256" key="6">
    <source>
        <dbReference type="ARBA" id="ARBA00022771"/>
    </source>
</evidence>